<dbReference type="OrthoDB" id="45797at2759"/>
<sequence>MASPLSFLCASLSPQSLWISQKSTHLCRHCLPAVSIPSTSSSISHQPFRRKKNNILSPLIITKVPNSSRCATTRAQLNFPLISPQDQWGTWTALFATGAFGIWSEKTKVGSTLSAALVSILVGLAASNLGIIPYESPAYSIVMEYLLPMAVPLLLFRADLRRVVHSTGTLLLAFLLGSVATTFGTLVAYLMVPMRSLGQDSWKIASALMGSYIGGAVNYVAISEALGITPSVLAAGLAVDNVVCAVYFTLLFVLSSKIPPESLRSTKVHHESGLMDTKSAARNKLPVLQTVTALAMAFFICKTGTYLTKLFAIQGGSLPCITTIVVILATLFPAQFGYLAPAGEAVALILMQVFFAVVGANGSVCDVINTSPSILLFALLQVSIHLMVILGLGKLLRFDQKLLLLASNANIGGPTTACGMATAKGWDTLVVPGVLAGIFGIAIATFLGIGFGLVVLKNI</sequence>
<dbReference type="eggNOG" id="ENOG502QQM4">
    <property type="taxonomic scope" value="Eukaryota"/>
</dbReference>
<dbReference type="FunCoup" id="A0A1U8A272">
    <property type="interactions" value="18"/>
</dbReference>
<accession>A0A1U8A272</accession>
<keyword evidence="1" id="KW-1185">Reference proteome</keyword>
<dbReference type="InterPro" id="IPR008537">
    <property type="entry name" value="DUF819"/>
</dbReference>
<reference evidence="2" key="1">
    <citation type="submission" date="2025-08" db="UniProtKB">
        <authorList>
            <consortium name="RefSeq"/>
        </authorList>
    </citation>
    <scope>IDENTIFICATION</scope>
</reference>
<dbReference type="Proteomes" id="UP000189703">
    <property type="component" value="Unplaced"/>
</dbReference>
<organism evidence="1 2">
    <name type="scientific">Nelumbo nucifera</name>
    <name type="common">Sacred lotus</name>
    <dbReference type="NCBI Taxonomy" id="4432"/>
    <lineage>
        <taxon>Eukaryota</taxon>
        <taxon>Viridiplantae</taxon>
        <taxon>Streptophyta</taxon>
        <taxon>Embryophyta</taxon>
        <taxon>Tracheophyta</taxon>
        <taxon>Spermatophyta</taxon>
        <taxon>Magnoliopsida</taxon>
        <taxon>Proteales</taxon>
        <taxon>Nelumbonaceae</taxon>
        <taxon>Nelumbo</taxon>
    </lineage>
</organism>
<protein>
    <submittedName>
        <fullName evidence="2">Uncharacterized protein LOC104595988</fullName>
    </submittedName>
</protein>
<proteinExistence type="predicted"/>
<dbReference type="RefSeq" id="XP_010255248.1">
    <property type="nucleotide sequence ID" value="XM_010256946.2"/>
</dbReference>
<dbReference type="STRING" id="4432.A0A1U8A272"/>
<dbReference type="PANTHER" id="PTHR34289:SF3">
    <property type="entry name" value="PROTEIN, PUTATIVE (DUF819)-RELATED"/>
    <property type="match status" value="1"/>
</dbReference>
<dbReference type="AlphaFoldDB" id="A0A1U8A272"/>
<dbReference type="OMA" id="MALHIFT"/>
<gene>
    <name evidence="2" type="primary">LOC104595988</name>
</gene>
<evidence type="ECO:0000313" key="1">
    <source>
        <dbReference type="Proteomes" id="UP000189703"/>
    </source>
</evidence>
<dbReference type="KEGG" id="nnu:104595988"/>
<name>A0A1U8A272_NELNU</name>
<dbReference type="GeneID" id="104595988"/>
<evidence type="ECO:0000313" key="2">
    <source>
        <dbReference type="RefSeq" id="XP_010255248.1"/>
    </source>
</evidence>
<dbReference type="Pfam" id="PF05684">
    <property type="entry name" value="DUF819"/>
    <property type="match status" value="1"/>
</dbReference>
<dbReference type="PANTHER" id="PTHR34289">
    <property type="entry name" value="PROTEIN, PUTATIVE (DUF819)-RELATED"/>
    <property type="match status" value="1"/>
</dbReference>